<evidence type="ECO:0000256" key="1">
    <source>
        <dbReference type="SAM" id="Phobius"/>
    </source>
</evidence>
<name>A0A6T7XSN5_9CRYP</name>
<keyword evidence="1" id="KW-0812">Transmembrane</keyword>
<reference evidence="2" key="1">
    <citation type="submission" date="2021-01" db="EMBL/GenBank/DDBJ databases">
        <authorList>
            <person name="Corre E."/>
            <person name="Pelletier E."/>
            <person name="Niang G."/>
            <person name="Scheremetjew M."/>
            <person name="Finn R."/>
            <person name="Kale V."/>
            <person name="Holt S."/>
            <person name="Cochrane G."/>
            <person name="Meng A."/>
            <person name="Brown T."/>
            <person name="Cohen L."/>
        </authorList>
    </citation>
    <scope>NUCLEOTIDE SEQUENCE</scope>
    <source>
        <strain evidence="2">CCAP979/52</strain>
    </source>
</reference>
<feature type="transmembrane region" description="Helical" evidence="1">
    <location>
        <begin position="262"/>
        <end position="283"/>
    </location>
</feature>
<evidence type="ECO:0000313" key="3">
    <source>
        <dbReference type="EMBL" id="CAD8635155.1"/>
    </source>
</evidence>
<feature type="transmembrane region" description="Helical" evidence="1">
    <location>
        <begin position="136"/>
        <end position="154"/>
    </location>
</feature>
<gene>
    <name evidence="2" type="ORF">CCUR1050_LOCUS12835</name>
    <name evidence="3" type="ORF">CCUR1050_LOCUS12836</name>
</gene>
<dbReference type="AlphaFoldDB" id="A0A6T7XSN5"/>
<dbReference type="EMBL" id="HBEZ01023164">
    <property type="protein sequence ID" value="CAD8635154.1"/>
    <property type="molecule type" value="Transcribed_RNA"/>
</dbReference>
<dbReference type="EMBL" id="HBEZ01023165">
    <property type="protein sequence ID" value="CAD8635155.1"/>
    <property type="molecule type" value="Transcribed_RNA"/>
</dbReference>
<proteinExistence type="predicted"/>
<sequence>MVPPEEDSISEASRRKMLATGSITLLLLAAVAVAVHSSSSPTAMVQRSATTLRAAQLQQSLDGIATTNLDDDGTTTVDAGAVADAAQASIQEANATFSPNKLLPPALQGFVPHLDKVTFPTTWAAIRKTFGAHLDWAFIIAFVGLVVWAFVRYIRPKLPKPEGSEFILDENDVTASLLKLPGEEEYFLEAETDKISWLERLGGGDRVWKLAVTNKRIIAQKREATFFGTCQLGAREDCWPIENVHKVVVISGQFNGLTIPQLWGTCYTYFIITLLFDLLGGFVKDNIVDFFGDAAKDEFVSKLIWGIDLSLGLICNLLFIIAVVYAFAVMFLVILPTSILKVYLSREMEEEGHPLRSCSHFCCCGPSNSRPMESFTFATRNSYKAYQAIMSARAGAGHPFK</sequence>
<protein>
    <submittedName>
        <fullName evidence="2">Uncharacterized protein</fullName>
    </submittedName>
</protein>
<accession>A0A6T7XSN5</accession>
<keyword evidence="1" id="KW-1133">Transmembrane helix</keyword>
<keyword evidence="1" id="KW-0472">Membrane</keyword>
<evidence type="ECO:0000313" key="2">
    <source>
        <dbReference type="EMBL" id="CAD8635154.1"/>
    </source>
</evidence>
<feature type="transmembrane region" description="Helical" evidence="1">
    <location>
        <begin position="303"/>
        <end position="336"/>
    </location>
</feature>
<organism evidence="2">
    <name type="scientific">Cryptomonas curvata</name>
    <dbReference type="NCBI Taxonomy" id="233186"/>
    <lineage>
        <taxon>Eukaryota</taxon>
        <taxon>Cryptophyceae</taxon>
        <taxon>Cryptomonadales</taxon>
        <taxon>Cryptomonadaceae</taxon>
        <taxon>Cryptomonas</taxon>
    </lineage>
</organism>